<feature type="non-terminal residue" evidence="2">
    <location>
        <position position="61"/>
    </location>
</feature>
<evidence type="ECO:0000256" key="1">
    <source>
        <dbReference type="SAM" id="MobiDB-lite"/>
    </source>
</evidence>
<sequence length="61" mass="7016">MLSHSNQQHQTSEKLSDNSNNTKIDGDRNLPFGVIPGVNNNFICPIPFGRFRYPLCEYYIN</sequence>
<protein>
    <submittedName>
        <fullName evidence="2">Uncharacterized protein</fullName>
    </submittedName>
</protein>
<dbReference type="AlphaFoldDB" id="A0A1Y3ATH4"/>
<gene>
    <name evidence="2" type="ORF">BLA29_015451</name>
</gene>
<evidence type="ECO:0000313" key="2">
    <source>
        <dbReference type="EMBL" id="OTF70963.1"/>
    </source>
</evidence>
<proteinExistence type="predicted"/>
<dbReference type="EMBL" id="MUJZ01063216">
    <property type="protein sequence ID" value="OTF70963.1"/>
    <property type="molecule type" value="Genomic_DNA"/>
</dbReference>
<dbReference type="OrthoDB" id="7485251at2759"/>
<feature type="compositionally biased region" description="Polar residues" evidence="1">
    <location>
        <begin position="1"/>
        <end position="10"/>
    </location>
</feature>
<feature type="region of interest" description="Disordered" evidence="1">
    <location>
        <begin position="1"/>
        <end position="26"/>
    </location>
</feature>
<accession>A0A1Y3ATH4</accession>
<evidence type="ECO:0000313" key="3">
    <source>
        <dbReference type="Proteomes" id="UP000194236"/>
    </source>
</evidence>
<keyword evidence="3" id="KW-1185">Reference proteome</keyword>
<organism evidence="2 3">
    <name type="scientific">Euroglyphus maynei</name>
    <name type="common">Mayne's house dust mite</name>
    <dbReference type="NCBI Taxonomy" id="6958"/>
    <lineage>
        <taxon>Eukaryota</taxon>
        <taxon>Metazoa</taxon>
        <taxon>Ecdysozoa</taxon>
        <taxon>Arthropoda</taxon>
        <taxon>Chelicerata</taxon>
        <taxon>Arachnida</taxon>
        <taxon>Acari</taxon>
        <taxon>Acariformes</taxon>
        <taxon>Sarcoptiformes</taxon>
        <taxon>Astigmata</taxon>
        <taxon>Psoroptidia</taxon>
        <taxon>Analgoidea</taxon>
        <taxon>Pyroglyphidae</taxon>
        <taxon>Pyroglyphinae</taxon>
        <taxon>Euroglyphus</taxon>
    </lineage>
</organism>
<dbReference type="Proteomes" id="UP000194236">
    <property type="component" value="Unassembled WGS sequence"/>
</dbReference>
<comment type="caution">
    <text evidence="2">The sequence shown here is derived from an EMBL/GenBank/DDBJ whole genome shotgun (WGS) entry which is preliminary data.</text>
</comment>
<name>A0A1Y3ATH4_EURMA</name>
<reference evidence="2 3" key="1">
    <citation type="submission" date="2017-03" db="EMBL/GenBank/DDBJ databases">
        <title>Genome Survey of Euroglyphus maynei.</title>
        <authorList>
            <person name="Arlian L.G."/>
            <person name="Morgan M.S."/>
            <person name="Rider S.D."/>
        </authorList>
    </citation>
    <scope>NUCLEOTIDE SEQUENCE [LARGE SCALE GENOMIC DNA]</scope>
    <source>
        <strain evidence="2">Arlian Lab</strain>
        <tissue evidence="2">Whole body</tissue>
    </source>
</reference>